<evidence type="ECO:0000256" key="3">
    <source>
        <dbReference type="ARBA" id="ARBA00024226"/>
    </source>
</evidence>
<dbReference type="InterPro" id="IPR029510">
    <property type="entry name" value="Ald_DH_CS_GLU"/>
</dbReference>
<name>G7GNM3_9ACTN</name>
<sequence>MTTSPTASVLTGQTAPAAWIGTRRVESTIRLPVIDPYREIEIGTVGVADADLVDAAVTEAGRSLAAWSATAPATRADILDRTADLLEQRGAEIAATVSAEMGMPITLAAATQRDLPVSVLRSMAAATRAFAWSENIDGAVLHRVPAGIVAAITPWNMPVHQIVAKVAAALAAGCTVVLKPAEATPFDAELIRSCFIDAGVPAQGFAIVNGDGPTTGAALSAHPGLAHVSFTGSVRGGQAVARAAAGALTRTTLELGGKSPAVVLADADLATVIPKVFGSGLVNSGQACNATTRLILPAAHAGRIEELLVAAAGAARLGDPADPSTTHGPLASRIQTDRVLEHIATARESGARFVIGTGETEPSRGSDCFIAPIVLADLPPDAAAVREEIFGPVLVIQYYDDEAQAITLANDCQYGLSAEVWSGSTDHARAVAGELEVGQVKVNGVRTRMRPAVPFGGLKRSGYGRELGAVGLAEFTEIKAVMS</sequence>
<evidence type="ECO:0000313" key="8">
    <source>
        <dbReference type="EMBL" id="GAB05198.1"/>
    </source>
</evidence>
<dbReference type="Gene3D" id="3.40.309.10">
    <property type="entry name" value="Aldehyde Dehydrogenase, Chain A, domain 2"/>
    <property type="match status" value="1"/>
</dbReference>
<evidence type="ECO:0000259" key="7">
    <source>
        <dbReference type="Pfam" id="PF00171"/>
    </source>
</evidence>
<dbReference type="eggNOG" id="COG1012">
    <property type="taxonomic scope" value="Bacteria"/>
</dbReference>
<gene>
    <name evidence="8" type="ORF">GOAMR_33_00350</name>
</gene>
<evidence type="ECO:0000313" key="9">
    <source>
        <dbReference type="Proteomes" id="UP000006023"/>
    </source>
</evidence>
<dbReference type="AlphaFoldDB" id="G7GNM3"/>
<comment type="similarity">
    <text evidence="1 6">Belongs to the aldehyde dehydrogenase family.</text>
</comment>
<evidence type="ECO:0000256" key="4">
    <source>
        <dbReference type="ARBA" id="ARBA00049194"/>
    </source>
</evidence>
<reference evidence="8 9" key="1">
    <citation type="submission" date="2011-11" db="EMBL/GenBank/DDBJ databases">
        <title>Whole genome shotgun sequence of Gordonia amarae NBRC 15530.</title>
        <authorList>
            <person name="Takarada H."/>
            <person name="Hosoyama A."/>
            <person name="Tsuchikane K."/>
            <person name="Katsumata H."/>
            <person name="Yamazaki S."/>
            <person name="Fujita N."/>
        </authorList>
    </citation>
    <scope>NUCLEOTIDE SEQUENCE [LARGE SCALE GENOMIC DNA]</scope>
    <source>
        <strain evidence="8 9">NBRC 15530</strain>
    </source>
</reference>
<dbReference type="PROSITE" id="PS00687">
    <property type="entry name" value="ALDEHYDE_DEHYDR_GLU"/>
    <property type="match status" value="1"/>
</dbReference>
<dbReference type="InterPro" id="IPR016160">
    <property type="entry name" value="Ald_DH_CS_CYS"/>
</dbReference>
<evidence type="ECO:0000256" key="1">
    <source>
        <dbReference type="ARBA" id="ARBA00009986"/>
    </source>
</evidence>
<evidence type="ECO:0000256" key="5">
    <source>
        <dbReference type="PROSITE-ProRule" id="PRU10007"/>
    </source>
</evidence>
<dbReference type="EC" id="1.2.1.3" evidence="3"/>
<dbReference type="Proteomes" id="UP000006023">
    <property type="component" value="Unassembled WGS sequence"/>
</dbReference>
<keyword evidence="9" id="KW-1185">Reference proteome</keyword>
<comment type="caution">
    <text evidence="8">The sequence shown here is derived from an EMBL/GenBank/DDBJ whole genome shotgun (WGS) entry which is preliminary data.</text>
</comment>
<protein>
    <recommendedName>
        <fullName evidence="3">aldehyde dehydrogenase (NAD(+))</fullName>
        <ecNumber evidence="3">1.2.1.3</ecNumber>
    </recommendedName>
</protein>
<evidence type="ECO:0000256" key="2">
    <source>
        <dbReference type="ARBA" id="ARBA00023002"/>
    </source>
</evidence>
<dbReference type="GO" id="GO:0004029">
    <property type="term" value="F:aldehyde dehydrogenase (NAD+) activity"/>
    <property type="evidence" value="ECO:0007669"/>
    <property type="project" value="UniProtKB-EC"/>
</dbReference>
<dbReference type="InterPro" id="IPR016163">
    <property type="entry name" value="Ald_DH_C"/>
</dbReference>
<proteinExistence type="inferred from homology"/>
<accession>G7GNM3</accession>
<dbReference type="PANTHER" id="PTHR42804">
    <property type="entry name" value="ALDEHYDE DEHYDROGENASE"/>
    <property type="match status" value="1"/>
</dbReference>
<dbReference type="Pfam" id="PF00171">
    <property type="entry name" value="Aldedh"/>
    <property type="match status" value="1"/>
</dbReference>
<comment type="catalytic activity">
    <reaction evidence="4">
        <text>an aldehyde + NAD(+) + H2O = a carboxylate + NADH + 2 H(+)</text>
        <dbReference type="Rhea" id="RHEA:16185"/>
        <dbReference type="ChEBI" id="CHEBI:15377"/>
        <dbReference type="ChEBI" id="CHEBI:15378"/>
        <dbReference type="ChEBI" id="CHEBI:17478"/>
        <dbReference type="ChEBI" id="CHEBI:29067"/>
        <dbReference type="ChEBI" id="CHEBI:57540"/>
        <dbReference type="ChEBI" id="CHEBI:57945"/>
        <dbReference type="EC" id="1.2.1.3"/>
    </reaction>
</comment>
<dbReference type="RefSeq" id="WP_005185771.1">
    <property type="nucleotide sequence ID" value="NZ_BAED01000033.1"/>
</dbReference>
<feature type="active site" evidence="5">
    <location>
        <position position="254"/>
    </location>
</feature>
<dbReference type="EMBL" id="BAED01000033">
    <property type="protein sequence ID" value="GAB05198.1"/>
    <property type="molecule type" value="Genomic_DNA"/>
</dbReference>
<dbReference type="Gene3D" id="3.40.605.10">
    <property type="entry name" value="Aldehyde Dehydrogenase, Chain A, domain 1"/>
    <property type="match status" value="1"/>
</dbReference>
<dbReference type="InterPro" id="IPR015590">
    <property type="entry name" value="Aldehyde_DH_dom"/>
</dbReference>
<feature type="domain" description="Aldehyde dehydrogenase" evidence="7">
    <location>
        <begin position="30"/>
        <end position="481"/>
    </location>
</feature>
<dbReference type="STRING" id="1075090.GOAMR_33_00350"/>
<dbReference type="SUPFAM" id="SSF53720">
    <property type="entry name" value="ALDH-like"/>
    <property type="match status" value="1"/>
</dbReference>
<dbReference type="PANTHER" id="PTHR42804:SF1">
    <property type="entry name" value="ALDEHYDE DEHYDROGENASE-RELATED"/>
    <property type="match status" value="1"/>
</dbReference>
<dbReference type="InterPro" id="IPR016161">
    <property type="entry name" value="Ald_DH/histidinol_DH"/>
</dbReference>
<dbReference type="InterPro" id="IPR016162">
    <property type="entry name" value="Ald_DH_N"/>
</dbReference>
<dbReference type="PROSITE" id="PS00070">
    <property type="entry name" value="ALDEHYDE_DEHYDR_CYS"/>
    <property type="match status" value="1"/>
</dbReference>
<organism evidence="8 9">
    <name type="scientific">Gordonia amarae NBRC 15530</name>
    <dbReference type="NCBI Taxonomy" id="1075090"/>
    <lineage>
        <taxon>Bacteria</taxon>
        <taxon>Bacillati</taxon>
        <taxon>Actinomycetota</taxon>
        <taxon>Actinomycetes</taxon>
        <taxon>Mycobacteriales</taxon>
        <taxon>Gordoniaceae</taxon>
        <taxon>Gordonia</taxon>
    </lineage>
</organism>
<evidence type="ECO:0000256" key="6">
    <source>
        <dbReference type="RuleBase" id="RU003345"/>
    </source>
</evidence>
<keyword evidence="2 6" id="KW-0560">Oxidoreductase</keyword>